<name>A0A1H3ZCK4_9BACI</name>
<accession>A0A1H3ZCK4</accession>
<feature type="transmembrane region" description="Helical" evidence="9">
    <location>
        <begin position="76"/>
        <end position="95"/>
    </location>
</feature>
<feature type="transmembrane region" description="Helical" evidence="9">
    <location>
        <begin position="157"/>
        <end position="176"/>
    </location>
</feature>
<dbReference type="GO" id="GO:0005886">
    <property type="term" value="C:plasma membrane"/>
    <property type="evidence" value="ECO:0007669"/>
    <property type="project" value="UniProtKB-SubCell"/>
</dbReference>
<evidence type="ECO:0000256" key="1">
    <source>
        <dbReference type="ARBA" id="ARBA00004651"/>
    </source>
</evidence>
<dbReference type="GO" id="GO:0006865">
    <property type="term" value="P:amino acid transport"/>
    <property type="evidence" value="ECO:0007669"/>
    <property type="project" value="UniProtKB-KW"/>
</dbReference>
<dbReference type="Proteomes" id="UP000198584">
    <property type="component" value="Unassembled WGS sequence"/>
</dbReference>
<gene>
    <name evidence="10" type="ORF">SAMN05421743_103197</name>
</gene>
<keyword evidence="2" id="KW-0813">Transport</keyword>
<evidence type="ECO:0000313" key="11">
    <source>
        <dbReference type="Proteomes" id="UP000198584"/>
    </source>
</evidence>
<keyword evidence="11" id="KW-1185">Reference proteome</keyword>
<evidence type="ECO:0000256" key="3">
    <source>
        <dbReference type="ARBA" id="ARBA00022475"/>
    </source>
</evidence>
<dbReference type="STRING" id="571932.SAMN05421743_103197"/>
<dbReference type="GO" id="GO:0022857">
    <property type="term" value="F:transmembrane transporter activity"/>
    <property type="evidence" value="ECO:0007669"/>
    <property type="project" value="InterPro"/>
</dbReference>
<proteinExistence type="inferred from homology"/>
<dbReference type="Pfam" id="PF02653">
    <property type="entry name" value="BPD_transp_2"/>
    <property type="match status" value="1"/>
</dbReference>
<keyword evidence="6 9" id="KW-1133">Transmembrane helix</keyword>
<keyword evidence="3" id="KW-1003">Cell membrane</keyword>
<feature type="transmembrane region" description="Helical" evidence="9">
    <location>
        <begin position="107"/>
        <end position="124"/>
    </location>
</feature>
<dbReference type="PANTHER" id="PTHR11795">
    <property type="entry name" value="BRANCHED-CHAIN AMINO ACID TRANSPORT SYSTEM PERMEASE PROTEIN LIVH"/>
    <property type="match status" value="1"/>
</dbReference>
<evidence type="ECO:0000256" key="4">
    <source>
        <dbReference type="ARBA" id="ARBA00022692"/>
    </source>
</evidence>
<evidence type="ECO:0000313" key="10">
    <source>
        <dbReference type="EMBL" id="SEA21335.1"/>
    </source>
</evidence>
<dbReference type="AlphaFoldDB" id="A0A1H3ZCK4"/>
<evidence type="ECO:0000256" key="5">
    <source>
        <dbReference type="ARBA" id="ARBA00022970"/>
    </source>
</evidence>
<reference evidence="10 11" key="1">
    <citation type="submission" date="2016-10" db="EMBL/GenBank/DDBJ databases">
        <authorList>
            <person name="de Groot N.N."/>
        </authorList>
    </citation>
    <scope>NUCLEOTIDE SEQUENCE [LARGE SCALE GENOMIC DNA]</scope>
    <source>
        <strain evidence="10 11">CCM7597</strain>
    </source>
</reference>
<feature type="transmembrane region" description="Helical" evidence="9">
    <location>
        <begin position="196"/>
        <end position="229"/>
    </location>
</feature>
<evidence type="ECO:0000256" key="9">
    <source>
        <dbReference type="SAM" id="Phobius"/>
    </source>
</evidence>
<evidence type="ECO:0000256" key="6">
    <source>
        <dbReference type="ARBA" id="ARBA00022989"/>
    </source>
</evidence>
<keyword evidence="7 9" id="KW-0472">Membrane</keyword>
<organism evidence="10 11">
    <name type="scientific">Thalassobacillus cyri</name>
    <dbReference type="NCBI Taxonomy" id="571932"/>
    <lineage>
        <taxon>Bacteria</taxon>
        <taxon>Bacillati</taxon>
        <taxon>Bacillota</taxon>
        <taxon>Bacilli</taxon>
        <taxon>Bacillales</taxon>
        <taxon>Bacillaceae</taxon>
        <taxon>Thalassobacillus</taxon>
    </lineage>
</organism>
<dbReference type="PANTHER" id="PTHR11795:SF442">
    <property type="entry name" value="ABC TRANSPORTER ATP-BINDING PROTEIN"/>
    <property type="match status" value="1"/>
</dbReference>
<evidence type="ECO:0000256" key="2">
    <source>
        <dbReference type="ARBA" id="ARBA00022448"/>
    </source>
</evidence>
<keyword evidence="4 9" id="KW-0812">Transmembrane</keyword>
<feature type="transmembrane region" description="Helical" evidence="9">
    <location>
        <begin position="34"/>
        <end position="56"/>
    </location>
</feature>
<dbReference type="InterPro" id="IPR001851">
    <property type="entry name" value="ABC_transp_permease"/>
</dbReference>
<dbReference type="EMBL" id="FNQR01000003">
    <property type="protein sequence ID" value="SEA21335.1"/>
    <property type="molecule type" value="Genomic_DNA"/>
</dbReference>
<dbReference type="CDD" id="cd06582">
    <property type="entry name" value="TM_PBP1_LivH_like"/>
    <property type="match status" value="1"/>
</dbReference>
<dbReference type="InterPro" id="IPR052157">
    <property type="entry name" value="BCAA_transport_permease"/>
</dbReference>
<feature type="transmembrane region" description="Helical" evidence="9">
    <location>
        <begin position="275"/>
        <end position="294"/>
    </location>
</feature>
<feature type="transmembrane region" description="Helical" evidence="9">
    <location>
        <begin position="241"/>
        <end position="268"/>
    </location>
</feature>
<keyword evidence="5" id="KW-0029">Amino-acid transport</keyword>
<protein>
    <submittedName>
        <fullName evidence="10">Branched-chain amino acid transport system permease protein</fullName>
    </submittedName>
</protein>
<evidence type="ECO:0000256" key="8">
    <source>
        <dbReference type="ARBA" id="ARBA00037998"/>
    </source>
</evidence>
<evidence type="ECO:0000256" key="7">
    <source>
        <dbReference type="ARBA" id="ARBA00023136"/>
    </source>
</evidence>
<sequence>MYRTLENNQSTTLEVDKIDILIAQMVNGLSYGMLLFVITCGLALVFGILGVLNLAHGSLYMIGGYVGYSVTATYTQSFWLALLTAPLVVAFIALIMERTLLHYTYKLGHLSQVLLTLGVAYVFHDIAKIIWGTNVLSIRVPESLAGSVSIAGQLFPLYRLVIIAVGIVIAVGIWWVQNKTRWGAIIRAGLSDREMIGALGVNISLVFTSVFVLGGILAGFGGVVAAPILGLYPDMEFQTLILALVVLVIGGLGSIAGTFTASILVGVLETFGRYLVPELSMFLVFTLMAIILVWRPNGLLGKQVAEG</sequence>
<comment type="similarity">
    <text evidence="8">Belongs to the binding-protein-dependent transport system permease family. LivHM subfamily.</text>
</comment>
<comment type="subcellular location">
    <subcellularLocation>
        <location evidence="1">Cell membrane</location>
        <topology evidence="1">Multi-pass membrane protein</topology>
    </subcellularLocation>
</comment>